<accession>A0A6P8J4M4</accession>
<dbReference type="GO" id="GO:0008374">
    <property type="term" value="F:O-acyltransferase activity"/>
    <property type="evidence" value="ECO:0007669"/>
    <property type="project" value="InterPro"/>
</dbReference>
<name>A0A6P8J4M4_ACTTE</name>
<evidence type="ECO:0000256" key="1">
    <source>
        <dbReference type="SAM" id="SignalP"/>
    </source>
</evidence>
<sequence>MAKLFMVFVSAMVAWSTIEVSSSKTSRGLRELRSSSIKSPVVIVPGTGGSQLEAKLNKPSTLHWYCHKTSSTFFTLWLQKSSLLPWAIDCWVDNMRLVYDKATNTVHNAPGVETRVPGFGQTNTIEYLDTNNLIKYFKPMVEALVSWGYQRGISVRAAPYDFRYAPDSANGYFTKLRGLIEETYKANGNKQVTLLSHSLGCPYTLVFLNKQTNEWKNTYIKQWITLSGIWGGSAQLLRLYASGDSFGVPIANPLTVRGEQRSCTSNNYMLPSDELWSAGEVLLKTSTRSYTVKDYDAFFKDIGYPEGSFIRRNVQGLTSPLAQHSPNVTLYCLHGSGVDTPESYTYAKGDFPDGTPSVINGDGDGTVNERSLKACGNFRQMPKIILKDYAGVNHNGILSSDPAHSFIKSVLFQ</sequence>
<dbReference type="RefSeq" id="XP_031572943.1">
    <property type="nucleotide sequence ID" value="XM_031717083.1"/>
</dbReference>
<evidence type="ECO:0000313" key="2">
    <source>
        <dbReference type="Proteomes" id="UP000515163"/>
    </source>
</evidence>
<dbReference type="SUPFAM" id="SSF53474">
    <property type="entry name" value="alpha/beta-Hydrolases"/>
    <property type="match status" value="1"/>
</dbReference>
<dbReference type="Pfam" id="PF02450">
    <property type="entry name" value="LCAT"/>
    <property type="match status" value="1"/>
</dbReference>
<feature type="signal peptide" evidence="1">
    <location>
        <begin position="1"/>
        <end position="16"/>
    </location>
</feature>
<dbReference type="GO" id="GO:0006629">
    <property type="term" value="P:lipid metabolic process"/>
    <property type="evidence" value="ECO:0007669"/>
    <property type="project" value="InterPro"/>
</dbReference>
<dbReference type="GeneID" id="116306941"/>
<proteinExistence type="predicted"/>
<keyword evidence="1" id="KW-0732">Signal</keyword>
<dbReference type="InterPro" id="IPR029058">
    <property type="entry name" value="AB_hydrolase_fold"/>
</dbReference>
<dbReference type="InterPro" id="IPR003386">
    <property type="entry name" value="LACT/PDAT_acylTrfase"/>
</dbReference>
<evidence type="ECO:0000313" key="3">
    <source>
        <dbReference type="RefSeq" id="XP_031572943.1"/>
    </source>
</evidence>
<dbReference type="InParanoid" id="A0A6P8J4M4"/>
<dbReference type="Gene3D" id="3.40.50.1820">
    <property type="entry name" value="alpha/beta hydrolase"/>
    <property type="match status" value="1"/>
</dbReference>
<organism evidence="2 3">
    <name type="scientific">Actinia tenebrosa</name>
    <name type="common">Australian red waratah sea anemone</name>
    <dbReference type="NCBI Taxonomy" id="6105"/>
    <lineage>
        <taxon>Eukaryota</taxon>
        <taxon>Metazoa</taxon>
        <taxon>Cnidaria</taxon>
        <taxon>Anthozoa</taxon>
        <taxon>Hexacorallia</taxon>
        <taxon>Actiniaria</taxon>
        <taxon>Actiniidae</taxon>
        <taxon>Actinia</taxon>
    </lineage>
</organism>
<dbReference type="PANTHER" id="PTHR11440">
    <property type="entry name" value="LECITHIN-CHOLESTEROL ACYLTRANSFERASE-RELATED"/>
    <property type="match status" value="1"/>
</dbReference>
<keyword evidence="2" id="KW-1185">Reference proteome</keyword>
<protein>
    <submittedName>
        <fullName evidence="3">Group XV phospholipase A2-like</fullName>
    </submittedName>
</protein>
<reference evidence="3" key="1">
    <citation type="submission" date="2025-08" db="UniProtKB">
        <authorList>
            <consortium name="RefSeq"/>
        </authorList>
    </citation>
    <scope>IDENTIFICATION</scope>
    <source>
        <tissue evidence="3">Tentacle</tissue>
    </source>
</reference>
<dbReference type="AlphaFoldDB" id="A0A6P8J4M4"/>
<feature type="chain" id="PRO_5027776258" evidence="1">
    <location>
        <begin position="17"/>
        <end position="413"/>
    </location>
</feature>
<gene>
    <name evidence="3" type="primary">LOC116306941</name>
</gene>
<dbReference type="OrthoDB" id="190846at2759"/>
<dbReference type="Proteomes" id="UP000515163">
    <property type="component" value="Unplaced"/>
</dbReference>
<dbReference type="KEGG" id="aten:116306941"/>